<proteinExistence type="predicted"/>
<evidence type="ECO:0008006" key="5">
    <source>
        <dbReference type="Google" id="ProtNLM"/>
    </source>
</evidence>
<dbReference type="OrthoDB" id="421226at2759"/>
<dbReference type="Proteomes" id="UP000751190">
    <property type="component" value="Unassembled WGS sequence"/>
</dbReference>
<feature type="region of interest" description="Disordered" evidence="1">
    <location>
        <begin position="1"/>
        <end position="22"/>
    </location>
</feature>
<keyword evidence="2" id="KW-1133">Transmembrane helix</keyword>
<dbReference type="AlphaFoldDB" id="A0A8J5XFA1"/>
<feature type="compositionally biased region" description="Basic and acidic residues" evidence="1">
    <location>
        <begin position="61"/>
        <end position="72"/>
    </location>
</feature>
<dbReference type="InterPro" id="IPR050818">
    <property type="entry name" value="KCNH_animal-type"/>
</dbReference>
<evidence type="ECO:0000256" key="1">
    <source>
        <dbReference type="SAM" id="MobiDB-lite"/>
    </source>
</evidence>
<dbReference type="EMBL" id="JAGTXO010000018">
    <property type="protein sequence ID" value="KAG8462928.1"/>
    <property type="molecule type" value="Genomic_DNA"/>
</dbReference>
<dbReference type="GO" id="GO:0005886">
    <property type="term" value="C:plasma membrane"/>
    <property type="evidence" value="ECO:0007669"/>
    <property type="project" value="TreeGrafter"/>
</dbReference>
<dbReference type="PANTHER" id="PTHR10217">
    <property type="entry name" value="VOLTAGE AND LIGAND GATED POTASSIUM CHANNEL"/>
    <property type="match status" value="1"/>
</dbReference>
<keyword evidence="2" id="KW-0812">Transmembrane</keyword>
<name>A0A8J5XFA1_DIALT</name>
<dbReference type="GO" id="GO:0042391">
    <property type="term" value="P:regulation of membrane potential"/>
    <property type="evidence" value="ECO:0007669"/>
    <property type="project" value="TreeGrafter"/>
</dbReference>
<evidence type="ECO:0000313" key="4">
    <source>
        <dbReference type="Proteomes" id="UP000751190"/>
    </source>
</evidence>
<keyword evidence="2" id="KW-0472">Membrane</keyword>
<sequence>MKVMMKAGRGDTGPPGHHRVHPVRPLPQLLLSVPELADVSLPPEVLTPRSRSRSPSPSRSPRHDSSRRDTFKRAQTYSTFEASKRGWAGLVESRVLRKMVSVKRIYGEKPGLLESELGPRATVAQWARLNRSRPWWRRMVHPNSVERRAIDAMTGFLVVLSVAQVPLQVVLSWWPYLRLSATGVAIFNLAVQTWFAAELVLNLRTGYITRNGTLVMDGWATFRKHVFSGWLLLDVLGVMPVERVGVALVARLPRPAGMAAHVSWRERAMRRTSLIADRVGRFAMRAARGELLRARAANAPPARFAWSALSYRYRWPFSGDIPPTLLAALQQELQALSLVHAKRKADELRRTVSRVDLAGLCHAVSRHARLDELGIQIGREAGALARVVSRHARIDEAGEAGLTLLGSIGRRVASVPARLSELITPPGAPPSCASSRTPQPPHDDLRAAQRARFGGDARARVREWCWLDIYDNPPHTPSASSPAPRAPAPDKGGAERRGDGHGVGPKELALLDGAARADGGDDRATMRSTPRTRRRAC</sequence>
<feature type="compositionally biased region" description="Low complexity" evidence="1">
    <location>
        <begin position="508"/>
        <end position="517"/>
    </location>
</feature>
<organism evidence="3 4">
    <name type="scientific">Diacronema lutheri</name>
    <name type="common">Unicellular marine alga</name>
    <name type="synonym">Monochrysis lutheri</name>
    <dbReference type="NCBI Taxonomy" id="2081491"/>
    <lineage>
        <taxon>Eukaryota</taxon>
        <taxon>Haptista</taxon>
        <taxon>Haptophyta</taxon>
        <taxon>Pavlovophyceae</taxon>
        <taxon>Pavlovales</taxon>
        <taxon>Pavlovaceae</taxon>
        <taxon>Diacronema</taxon>
    </lineage>
</organism>
<feature type="region of interest" description="Disordered" evidence="1">
    <location>
        <begin position="41"/>
        <end position="75"/>
    </location>
</feature>
<evidence type="ECO:0000313" key="3">
    <source>
        <dbReference type="EMBL" id="KAG8462928.1"/>
    </source>
</evidence>
<dbReference type="GO" id="GO:0005249">
    <property type="term" value="F:voltage-gated potassium channel activity"/>
    <property type="evidence" value="ECO:0007669"/>
    <property type="project" value="TreeGrafter"/>
</dbReference>
<feature type="region of interest" description="Disordered" evidence="1">
    <location>
        <begin position="421"/>
        <end position="444"/>
    </location>
</feature>
<feature type="transmembrane region" description="Helical" evidence="2">
    <location>
        <begin position="156"/>
        <end position="176"/>
    </location>
</feature>
<accession>A0A8J5XFA1</accession>
<reference evidence="3" key="1">
    <citation type="submission" date="2021-05" db="EMBL/GenBank/DDBJ databases">
        <title>The genome of the haptophyte Pavlova lutheri (Diacronema luteri, Pavlovales) - a model for lipid biosynthesis in eukaryotic algae.</title>
        <authorList>
            <person name="Hulatt C.J."/>
            <person name="Posewitz M.C."/>
        </authorList>
    </citation>
    <scope>NUCLEOTIDE SEQUENCE</scope>
    <source>
        <strain evidence="3">NIVA-4/92</strain>
    </source>
</reference>
<gene>
    <name evidence="3" type="ORF">KFE25_001701</name>
</gene>
<evidence type="ECO:0000256" key="2">
    <source>
        <dbReference type="SAM" id="Phobius"/>
    </source>
</evidence>
<protein>
    <recommendedName>
        <fullName evidence="5">Ion transport domain-containing protein</fullName>
    </recommendedName>
</protein>
<dbReference type="PANTHER" id="PTHR10217:SF435">
    <property type="entry name" value="POTASSIUM VOLTAGE-GATED CHANNEL PROTEIN EAG"/>
    <property type="match status" value="1"/>
</dbReference>
<comment type="caution">
    <text evidence="3">The sequence shown here is derived from an EMBL/GenBank/DDBJ whole genome shotgun (WGS) entry which is preliminary data.</text>
</comment>
<feature type="region of interest" description="Disordered" evidence="1">
    <location>
        <begin position="474"/>
        <end position="537"/>
    </location>
</feature>
<keyword evidence="4" id="KW-1185">Reference proteome</keyword>